<dbReference type="AlphaFoldDB" id="X1BW76"/>
<evidence type="ECO:0000313" key="1">
    <source>
        <dbReference type="EMBL" id="GAG85392.1"/>
    </source>
</evidence>
<accession>X1BW76</accession>
<reference evidence="1" key="1">
    <citation type="journal article" date="2014" name="Front. Microbiol.">
        <title>High frequency of phylogenetically diverse reductive dehalogenase-homologous genes in deep subseafloor sedimentary metagenomes.</title>
        <authorList>
            <person name="Kawai M."/>
            <person name="Futagami T."/>
            <person name="Toyoda A."/>
            <person name="Takaki Y."/>
            <person name="Nishi S."/>
            <person name="Hori S."/>
            <person name="Arai W."/>
            <person name="Tsubouchi T."/>
            <person name="Morono Y."/>
            <person name="Uchiyama I."/>
            <person name="Ito T."/>
            <person name="Fujiyama A."/>
            <person name="Inagaki F."/>
            <person name="Takami H."/>
        </authorList>
    </citation>
    <scope>NUCLEOTIDE SEQUENCE</scope>
    <source>
        <strain evidence="1">Expedition CK06-06</strain>
    </source>
</reference>
<proteinExistence type="predicted"/>
<sequence length="39" mass="4504">MQWSRKGLHPVLQLRAAIASNDWNENWEKLVVDAFPLAV</sequence>
<dbReference type="EMBL" id="BART01019375">
    <property type="protein sequence ID" value="GAG85392.1"/>
    <property type="molecule type" value="Genomic_DNA"/>
</dbReference>
<protein>
    <submittedName>
        <fullName evidence="1">Uncharacterized protein</fullName>
    </submittedName>
</protein>
<comment type="caution">
    <text evidence="1">The sequence shown here is derived from an EMBL/GenBank/DDBJ whole genome shotgun (WGS) entry which is preliminary data.</text>
</comment>
<organism evidence="1">
    <name type="scientific">marine sediment metagenome</name>
    <dbReference type="NCBI Taxonomy" id="412755"/>
    <lineage>
        <taxon>unclassified sequences</taxon>
        <taxon>metagenomes</taxon>
        <taxon>ecological metagenomes</taxon>
    </lineage>
</organism>
<gene>
    <name evidence="1" type="ORF">S01H4_36279</name>
</gene>
<name>X1BW76_9ZZZZ</name>